<proteinExistence type="predicted"/>
<dbReference type="OrthoDB" id="2536450at2759"/>
<organism evidence="2 3">
    <name type="scientific">Gigaspora margarita</name>
    <dbReference type="NCBI Taxonomy" id="4874"/>
    <lineage>
        <taxon>Eukaryota</taxon>
        <taxon>Fungi</taxon>
        <taxon>Fungi incertae sedis</taxon>
        <taxon>Mucoromycota</taxon>
        <taxon>Glomeromycotina</taxon>
        <taxon>Glomeromycetes</taxon>
        <taxon>Diversisporales</taxon>
        <taxon>Gigasporaceae</taxon>
        <taxon>Gigaspora</taxon>
    </lineage>
</organism>
<dbReference type="PROSITE" id="PS51257">
    <property type="entry name" value="PROKAR_LIPOPROTEIN"/>
    <property type="match status" value="1"/>
</dbReference>
<keyword evidence="1" id="KW-0732">Signal</keyword>
<name>A0A8H3XKA6_GIGMA</name>
<dbReference type="AlphaFoldDB" id="A0A8H3XKA6"/>
<dbReference type="Proteomes" id="UP000439903">
    <property type="component" value="Unassembled WGS sequence"/>
</dbReference>
<gene>
    <name evidence="2" type="ORF">F8M41_026195</name>
</gene>
<evidence type="ECO:0000313" key="2">
    <source>
        <dbReference type="EMBL" id="KAF0465981.1"/>
    </source>
</evidence>
<feature type="chain" id="PRO_5034462287" evidence="1">
    <location>
        <begin position="23"/>
        <end position="257"/>
    </location>
</feature>
<feature type="signal peptide" evidence="1">
    <location>
        <begin position="1"/>
        <end position="22"/>
    </location>
</feature>
<protein>
    <submittedName>
        <fullName evidence="2">Uncharacterized protein</fullName>
    </submittedName>
</protein>
<accession>A0A8H3XKA6</accession>
<dbReference type="EMBL" id="WTPW01000967">
    <property type="protein sequence ID" value="KAF0465981.1"/>
    <property type="molecule type" value="Genomic_DNA"/>
</dbReference>
<evidence type="ECO:0000313" key="3">
    <source>
        <dbReference type="Proteomes" id="UP000439903"/>
    </source>
</evidence>
<evidence type="ECO:0000256" key="1">
    <source>
        <dbReference type="SAM" id="SignalP"/>
    </source>
</evidence>
<comment type="caution">
    <text evidence="2">The sequence shown here is derived from an EMBL/GenBank/DDBJ whole genome shotgun (WGS) entry which is preliminary data.</text>
</comment>
<sequence>MKSLQINSLIVFVLVVFNFVSAQTVIPGNVSTSCGVELNKLILTPEYSSCASFLKLLPLQNASDPKPVLDGYCNAPKCSDSSTNASATEVKSLCQRELNTSNPQGPDPQILALKDILVFNSPTVQSLCFKNSSGGYCYTDSDSSRIFGFLSGLDSSSPPRDITCSSCNKAIVNTFVNFYKAHPESTADLPQSTQGSINNFETMAAQKCGQDFLDGKVPNGNSSQKSSGISMHSPSGFTMFTNTIFVASLVLLISHFI</sequence>
<reference evidence="2 3" key="1">
    <citation type="journal article" date="2019" name="Environ. Microbiol.">
        <title>At the nexus of three kingdoms: the genome of the mycorrhizal fungus Gigaspora margarita provides insights into plant, endobacterial and fungal interactions.</title>
        <authorList>
            <person name="Venice F."/>
            <person name="Ghignone S."/>
            <person name="Salvioli di Fossalunga A."/>
            <person name="Amselem J."/>
            <person name="Novero M."/>
            <person name="Xianan X."/>
            <person name="Sedzielewska Toro K."/>
            <person name="Morin E."/>
            <person name="Lipzen A."/>
            <person name="Grigoriev I.V."/>
            <person name="Henrissat B."/>
            <person name="Martin F.M."/>
            <person name="Bonfante P."/>
        </authorList>
    </citation>
    <scope>NUCLEOTIDE SEQUENCE [LARGE SCALE GENOMIC DNA]</scope>
    <source>
        <strain evidence="2 3">BEG34</strain>
    </source>
</reference>
<keyword evidence="3" id="KW-1185">Reference proteome</keyword>